<accession>A0ABD5E7Y0</accession>
<dbReference type="Pfam" id="PF03992">
    <property type="entry name" value="ABM"/>
    <property type="match status" value="1"/>
</dbReference>
<evidence type="ECO:0000313" key="4">
    <source>
        <dbReference type="Proteomes" id="UP001183607"/>
    </source>
</evidence>
<evidence type="ECO:0000256" key="1">
    <source>
        <dbReference type="SAM" id="MobiDB-lite"/>
    </source>
</evidence>
<keyword evidence="3" id="KW-0560">Oxidoreductase</keyword>
<dbReference type="InterPro" id="IPR007138">
    <property type="entry name" value="ABM_dom"/>
</dbReference>
<dbReference type="GO" id="GO:0004497">
    <property type="term" value="F:monooxygenase activity"/>
    <property type="evidence" value="ECO:0007669"/>
    <property type="project" value="UniProtKB-KW"/>
</dbReference>
<dbReference type="AlphaFoldDB" id="A0ABD5E7Y0"/>
<feature type="domain" description="ABM" evidence="2">
    <location>
        <begin position="8"/>
        <end position="100"/>
    </location>
</feature>
<organism evidence="3 4">
    <name type="scientific">Streptomyces evansiae</name>
    <dbReference type="NCBI Taxonomy" id="3075535"/>
    <lineage>
        <taxon>Bacteria</taxon>
        <taxon>Bacillati</taxon>
        <taxon>Actinomycetota</taxon>
        <taxon>Actinomycetes</taxon>
        <taxon>Kitasatosporales</taxon>
        <taxon>Streptomycetaceae</taxon>
        <taxon>Streptomyces</taxon>
    </lineage>
</organism>
<reference evidence="4" key="1">
    <citation type="submission" date="2023-07" db="EMBL/GenBank/DDBJ databases">
        <title>30 novel species of actinomycetes from the DSMZ collection.</title>
        <authorList>
            <person name="Nouioui I."/>
        </authorList>
    </citation>
    <scope>NUCLEOTIDE SEQUENCE [LARGE SCALE GENOMIC DNA]</scope>
    <source>
        <strain evidence="4">DSM 41982</strain>
    </source>
</reference>
<dbReference type="SUPFAM" id="SSF54909">
    <property type="entry name" value="Dimeric alpha+beta barrel"/>
    <property type="match status" value="1"/>
</dbReference>
<gene>
    <name evidence="3" type="ORF">RM574_17965</name>
</gene>
<proteinExistence type="predicted"/>
<protein>
    <submittedName>
        <fullName evidence="3">Antibiotic biosynthesis monooxygenase</fullName>
    </submittedName>
</protein>
<sequence length="124" mass="12505">MTTHTGPVGRLMKFTARPGRGADLAGLLLRVADALDGFPGCLLYAIGRDERSPDVVHVTELWRTAADADAALASSAEATGSPAPSEVLALVAGPPERTDLAVLGGLLPGTGTGTGTETGPRTEG</sequence>
<evidence type="ECO:0000259" key="2">
    <source>
        <dbReference type="PROSITE" id="PS51725"/>
    </source>
</evidence>
<name>A0ABD5E7Y0_9ACTN</name>
<evidence type="ECO:0000313" key="3">
    <source>
        <dbReference type="EMBL" id="MDT0417380.1"/>
    </source>
</evidence>
<keyword evidence="3" id="KW-0503">Monooxygenase</keyword>
<comment type="caution">
    <text evidence="3">The sequence shown here is derived from an EMBL/GenBank/DDBJ whole genome shotgun (WGS) entry which is preliminary data.</text>
</comment>
<feature type="region of interest" description="Disordered" evidence="1">
    <location>
        <begin position="104"/>
        <end position="124"/>
    </location>
</feature>
<dbReference type="Gene3D" id="3.30.70.100">
    <property type="match status" value="1"/>
</dbReference>
<feature type="compositionally biased region" description="Gly residues" evidence="1">
    <location>
        <begin position="106"/>
        <end position="116"/>
    </location>
</feature>
<dbReference type="PROSITE" id="PS51725">
    <property type="entry name" value="ABM"/>
    <property type="match status" value="1"/>
</dbReference>
<dbReference type="EMBL" id="JAVRER010000027">
    <property type="protein sequence ID" value="MDT0417380.1"/>
    <property type="molecule type" value="Genomic_DNA"/>
</dbReference>
<dbReference type="RefSeq" id="WP_311677229.1">
    <property type="nucleotide sequence ID" value="NZ_JAVRER010000027.1"/>
</dbReference>
<dbReference type="InterPro" id="IPR011008">
    <property type="entry name" value="Dimeric_a/b-barrel"/>
</dbReference>
<dbReference type="Proteomes" id="UP001183607">
    <property type="component" value="Unassembled WGS sequence"/>
</dbReference>